<dbReference type="AlphaFoldDB" id="A0A1G4HH56"/>
<feature type="compositionally biased region" description="Basic and acidic residues" evidence="1">
    <location>
        <begin position="400"/>
        <end position="409"/>
    </location>
</feature>
<feature type="compositionally biased region" description="Polar residues" evidence="1">
    <location>
        <begin position="73"/>
        <end position="106"/>
    </location>
</feature>
<feature type="region of interest" description="Disordered" evidence="1">
    <location>
        <begin position="355"/>
        <end position="475"/>
    </location>
</feature>
<name>A0A1G4HH56_PLAVI</name>
<dbReference type="VEuPathDB" id="PlasmoDB:PVW1_120047600"/>
<evidence type="ECO:0000256" key="1">
    <source>
        <dbReference type="SAM" id="MobiDB-lite"/>
    </source>
</evidence>
<protein>
    <recommendedName>
        <fullName evidence="2">FMR1-interacting protein 1 conserved domain-containing protein</fullName>
    </recommendedName>
</protein>
<feature type="domain" description="FMR1-interacting protein 1 conserved" evidence="2">
    <location>
        <begin position="528"/>
        <end position="576"/>
    </location>
</feature>
<feature type="region of interest" description="Disordered" evidence="1">
    <location>
        <begin position="243"/>
        <end position="265"/>
    </location>
</feature>
<dbReference type="VEuPathDB" id="PlasmoDB:PVP01_1233000"/>
<proteinExistence type="predicted"/>
<gene>
    <name evidence="3" type="ORF">PVC01_120036600</name>
</gene>
<feature type="compositionally biased region" description="Basic residues" evidence="1">
    <location>
        <begin position="389"/>
        <end position="399"/>
    </location>
</feature>
<dbReference type="Proteomes" id="UP000305196">
    <property type="component" value="Chromosome 12"/>
</dbReference>
<accession>A0A1G4HH56</accession>
<organism evidence="3 4">
    <name type="scientific">Plasmodium vivax</name>
    <name type="common">malaria parasite P. vivax</name>
    <dbReference type="NCBI Taxonomy" id="5855"/>
    <lineage>
        <taxon>Eukaryota</taxon>
        <taxon>Sar</taxon>
        <taxon>Alveolata</taxon>
        <taxon>Apicomplexa</taxon>
        <taxon>Aconoidasida</taxon>
        <taxon>Haemosporida</taxon>
        <taxon>Plasmodiidae</taxon>
        <taxon>Plasmodium</taxon>
        <taxon>Plasmodium (Plasmodium)</taxon>
    </lineage>
</organism>
<dbReference type="VEuPathDB" id="PlasmoDB:PVX_116790"/>
<reference evidence="3 4" key="1">
    <citation type="submission" date="2016-07" db="EMBL/GenBank/DDBJ databases">
        <authorList>
            <consortium name="Pathogen Informatics"/>
        </authorList>
    </citation>
    <scope>NUCLEOTIDE SEQUENCE [LARGE SCALE GENOMIC DNA]</scope>
</reference>
<feature type="compositionally biased region" description="Acidic residues" evidence="1">
    <location>
        <begin position="425"/>
        <end position="465"/>
    </location>
</feature>
<feature type="compositionally biased region" description="Low complexity" evidence="1">
    <location>
        <begin position="107"/>
        <end position="125"/>
    </location>
</feature>
<sequence length="713" mass="79579">MGANVGEGMTQDGGNNNYEGYFRAANNYGKLCNREESQNVVSHVSGRGVAGADHGGNRAVREQGAVWFGSEGGSVQNGPRQSRQGESMQGESRQGESVQGQNVQGQSRPAPSWASPPWERSPSWAMQNGGGSYWRPRGSPHNNRLGRRPWSEAPGAQSQHWTGNNLWRNHHTRGYQREQPAQGALAPDGNYLENYFSSYGNGYAEEGIGGGSGSGSCGYHYGGAPEQAPERESARLYNVGRGFSNMGGTPHTVRSSGSRRATLPRPRPAYAQPRALYHNGFPQMGSTSDDNQDMEDPYQGSTNVAENENRTDGSHWVSHTMDNSYEGRNVPHGEMPLMRGSYNFRKGNNGVGFPSTNSFVAPPHSNSAGRGASHWKKSTGELYGQGHSSFKHRGGKKRQKMDPPFKGESEGVETNPKKRSKTDGGDDDDDDDGDDDGDDDDDDDGDDDGDDDDDDDGDDDGDEVAPEGTNAHMKRSKQNGKFIFCHHCDVNVEAEKLEEHNQSEHIKCPIDNCGQIYNIDDLDVHLLNHIKNDKDEVILSDSKEIEKWIQERKKNYPTREKIADSLKNNENGKKKKKKPNCLIEELLFESYCSAVGRNIYFKSKWEKSIFIPLLTKMEQNNFHNIYEKSYYPLFNNSMGKFFPTKQQRRPFKERQGIDSLNIHRKPPLLYQLMKKEIYLYEKRLIKCIEFITRSGFFDDSEGGAAGTDILELG</sequence>
<dbReference type="VEuPathDB" id="PlasmoDB:PVPAM_120037900"/>
<evidence type="ECO:0000313" key="3">
    <source>
        <dbReference type="EMBL" id="SCO74172.1"/>
    </source>
</evidence>
<dbReference type="EMBL" id="LT615267">
    <property type="protein sequence ID" value="SCO74172.1"/>
    <property type="molecule type" value="Genomic_DNA"/>
</dbReference>
<feature type="region of interest" description="Disordered" evidence="1">
    <location>
        <begin position="69"/>
        <end position="167"/>
    </location>
</feature>
<dbReference type="InterPro" id="IPR019496">
    <property type="entry name" value="NUFIP1_cons_dom"/>
</dbReference>
<feature type="compositionally biased region" description="Polar residues" evidence="1">
    <location>
        <begin position="355"/>
        <end position="368"/>
    </location>
</feature>
<evidence type="ECO:0000313" key="4">
    <source>
        <dbReference type="Proteomes" id="UP000305196"/>
    </source>
</evidence>
<dbReference type="Pfam" id="PF10453">
    <property type="entry name" value="NUFIP1"/>
    <property type="match status" value="1"/>
</dbReference>
<evidence type="ECO:0000259" key="2">
    <source>
        <dbReference type="Pfam" id="PF10453"/>
    </source>
</evidence>
<feature type="compositionally biased region" description="Polar residues" evidence="1">
    <location>
        <begin position="156"/>
        <end position="167"/>
    </location>
</feature>